<dbReference type="OrthoDB" id="9807047at2"/>
<evidence type="ECO:0000313" key="10">
    <source>
        <dbReference type="EMBL" id="ANP41638.1"/>
    </source>
</evidence>
<keyword evidence="4" id="KW-1003">Cell membrane</keyword>
<dbReference type="SUPFAM" id="SSF161098">
    <property type="entry name" value="MetI-like"/>
    <property type="match status" value="1"/>
</dbReference>
<dbReference type="GeneID" id="28250716"/>
<dbReference type="GO" id="GO:0005886">
    <property type="term" value="C:plasma membrane"/>
    <property type="evidence" value="ECO:0007669"/>
    <property type="project" value="UniProtKB-SubCell"/>
</dbReference>
<keyword evidence="6 8" id="KW-1133">Transmembrane helix</keyword>
<feature type="transmembrane region" description="Helical" evidence="8">
    <location>
        <begin position="12"/>
        <end position="40"/>
    </location>
</feature>
<reference evidence="10 11" key="1">
    <citation type="journal article" date="2016" name="ISME J.">
        <title>Global occurrence and heterogeneity of the Roseobacter-clade species Ruegeria mobilis.</title>
        <authorList>
            <person name="Sonnenschein E."/>
            <person name="Gram L."/>
        </authorList>
    </citation>
    <scope>NUCLEOTIDE SEQUENCE [LARGE SCALE GENOMIC DNA]</scope>
    <source>
        <strain evidence="10 11">F1926</strain>
    </source>
</reference>
<dbReference type="AlphaFoldDB" id="A0A1B1A554"/>
<evidence type="ECO:0000259" key="9">
    <source>
        <dbReference type="PROSITE" id="PS50928"/>
    </source>
</evidence>
<comment type="similarity">
    <text evidence="2">Belongs to the binding-protein-dependent transport system permease family. CysTW subfamily.</text>
</comment>
<dbReference type="GO" id="GO:0055085">
    <property type="term" value="P:transmembrane transport"/>
    <property type="evidence" value="ECO:0007669"/>
    <property type="project" value="InterPro"/>
</dbReference>
<sequence length="297" mass="32990">MATPHTRERLFLFGLLTPVTLLLGIFFLLPLAVIVIYSWLMPGLYGGVEWEFYHWNYGRLFGWADGVMEIYEPIYLKILLRSLSLAILTVLLTLVLCYPVAFWISRLSPRWQVVFLFLITLPFFTSLVVRLYAWLLILKPSGVLNSTLLGIGLISEPLEILFTRTAVVIGMAYVMIPFMFMPLFASIGNLDRSLLEASSDLGAGRVQTFFKVMLPQTMPGVIGGSVIVFIPSVGNFVVPDVLGGAKGLMIGNLVEQQFLSARNWPFGSALSVVIMAVVLGVMLVYVTRLAREGRASS</sequence>
<dbReference type="EMBL" id="CP015230">
    <property type="protein sequence ID" value="ANP41638.1"/>
    <property type="molecule type" value="Genomic_DNA"/>
</dbReference>
<comment type="subcellular location">
    <subcellularLocation>
        <location evidence="1 8">Cell membrane</location>
        <topology evidence="1 8">Multi-pass membrane protein</topology>
    </subcellularLocation>
</comment>
<feature type="transmembrane region" description="Helical" evidence="8">
    <location>
        <begin position="266"/>
        <end position="286"/>
    </location>
</feature>
<feature type="domain" description="ABC transmembrane type-1" evidence="9">
    <location>
        <begin position="79"/>
        <end position="285"/>
    </location>
</feature>
<dbReference type="STRING" id="1265309.K529_012740"/>
<proteinExistence type="inferred from homology"/>
<dbReference type="Proteomes" id="UP000013243">
    <property type="component" value="Chromosome"/>
</dbReference>
<feature type="transmembrane region" description="Helical" evidence="8">
    <location>
        <begin position="166"/>
        <end position="187"/>
    </location>
</feature>
<organism evidence="10 11">
    <name type="scientific">Tritonibacter mobilis F1926</name>
    <dbReference type="NCBI Taxonomy" id="1265309"/>
    <lineage>
        <taxon>Bacteria</taxon>
        <taxon>Pseudomonadati</taxon>
        <taxon>Pseudomonadota</taxon>
        <taxon>Alphaproteobacteria</taxon>
        <taxon>Rhodobacterales</taxon>
        <taxon>Paracoccaceae</taxon>
        <taxon>Tritonibacter</taxon>
    </lineage>
</organism>
<dbReference type="PROSITE" id="PS50928">
    <property type="entry name" value="ABC_TM1"/>
    <property type="match status" value="1"/>
</dbReference>
<name>A0A1B1A554_9RHOB</name>
<evidence type="ECO:0000256" key="8">
    <source>
        <dbReference type="RuleBase" id="RU363032"/>
    </source>
</evidence>
<evidence type="ECO:0000313" key="11">
    <source>
        <dbReference type="Proteomes" id="UP000013243"/>
    </source>
</evidence>
<keyword evidence="7 8" id="KW-0472">Membrane</keyword>
<feature type="transmembrane region" description="Helical" evidence="8">
    <location>
        <begin position="113"/>
        <end position="137"/>
    </location>
</feature>
<keyword evidence="3 8" id="KW-0813">Transport</keyword>
<dbReference type="KEGG" id="rmb:K529_012740"/>
<evidence type="ECO:0000256" key="5">
    <source>
        <dbReference type="ARBA" id="ARBA00022692"/>
    </source>
</evidence>
<accession>A0A1B1A554</accession>
<dbReference type="InterPro" id="IPR035906">
    <property type="entry name" value="MetI-like_sf"/>
</dbReference>
<protein>
    <submittedName>
        <fullName evidence="10">Spermidine/putrescine ABC transporter permease</fullName>
    </submittedName>
</protein>
<dbReference type="CDD" id="cd06261">
    <property type="entry name" value="TM_PBP2"/>
    <property type="match status" value="1"/>
</dbReference>
<gene>
    <name evidence="10" type="ORF">K529_012740</name>
</gene>
<evidence type="ECO:0000256" key="2">
    <source>
        <dbReference type="ARBA" id="ARBA00007069"/>
    </source>
</evidence>
<evidence type="ECO:0000256" key="7">
    <source>
        <dbReference type="ARBA" id="ARBA00023136"/>
    </source>
</evidence>
<keyword evidence="5 8" id="KW-0812">Transmembrane</keyword>
<dbReference type="Gene3D" id="1.10.3720.10">
    <property type="entry name" value="MetI-like"/>
    <property type="match status" value="1"/>
</dbReference>
<evidence type="ECO:0000256" key="6">
    <source>
        <dbReference type="ARBA" id="ARBA00022989"/>
    </source>
</evidence>
<dbReference type="RefSeq" id="WP_005645899.1">
    <property type="nucleotide sequence ID" value="NZ_CP015230.1"/>
</dbReference>
<dbReference type="PANTHER" id="PTHR42929:SF1">
    <property type="entry name" value="INNER MEMBRANE ABC TRANSPORTER PERMEASE PROTEIN YDCU-RELATED"/>
    <property type="match status" value="1"/>
</dbReference>
<feature type="transmembrane region" description="Helical" evidence="8">
    <location>
        <begin position="78"/>
        <end position="101"/>
    </location>
</feature>
<dbReference type="Pfam" id="PF00528">
    <property type="entry name" value="BPD_transp_1"/>
    <property type="match status" value="1"/>
</dbReference>
<dbReference type="PANTHER" id="PTHR42929">
    <property type="entry name" value="INNER MEMBRANE ABC TRANSPORTER PERMEASE PROTEIN YDCU-RELATED-RELATED"/>
    <property type="match status" value="1"/>
</dbReference>
<dbReference type="InterPro" id="IPR000515">
    <property type="entry name" value="MetI-like"/>
</dbReference>
<evidence type="ECO:0000256" key="4">
    <source>
        <dbReference type="ARBA" id="ARBA00022475"/>
    </source>
</evidence>
<evidence type="ECO:0000256" key="3">
    <source>
        <dbReference type="ARBA" id="ARBA00022448"/>
    </source>
</evidence>
<evidence type="ECO:0000256" key="1">
    <source>
        <dbReference type="ARBA" id="ARBA00004651"/>
    </source>
</evidence>